<dbReference type="PANTHER" id="PTHR48006:SF81">
    <property type="entry name" value="PROTEIN KINASE DOMAIN-CONTAINING PROTEIN"/>
    <property type="match status" value="1"/>
</dbReference>
<dbReference type="InterPro" id="IPR032675">
    <property type="entry name" value="LRR_dom_sf"/>
</dbReference>
<dbReference type="FunFam" id="3.80.10.10:FF:000433">
    <property type="entry name" value="Putative LRR receptor-like serine/threonine-protein kinase isoform A"/>
    <property type="match status" value="1"/>
</dbReference>
<comment type="subcellular location">
    <subcellularLocation>
        <location evidence="1">Membrane</location>
        <topology evidence="1">Single-pass type I membrane protein</topology>
    </subcellularLocation>
</comment>
<evidence type="ECO:0000256" key="2">
    <source>
        <dbReference type="SAM" id="SignalP"/>
    </source>
</evidence>
<dbReference type="InterPro" id="IPR001611">
    <property type="entry name" value="Leu-rich_rpt"/>
</dbReference>
<name>A0AAD2A9W6_9LAMI</name>
<dbReference type="EMBL" id="OU503055">
    <property type="protein sequence ID" value="CAI9784280.1"/>
    <property type="molecule type" value="Genomic_DNA"/>
</dbReference>
<gene>
    <name evidence="3" type="ORF">FPE_LOCUS31710</name>
</gene>
<feature type="signal peptide" evidence="2">
    <location>
        <begin position="1"/>
        <end position="23"/>
    </location>
</feature>
<keyword evidence="2" id="KW-0732">Signal</keyword>
<evidence type="ECO:0000313" key="4">
    <source>
        <dbReference type="Proteomes" id="UP000834106"/>
    </source>
</evidence>
<accession>A0AAD2A9W6</accession>
<dbReference type="FunFam" id="3.80.10.10:FF:000452">
    <property type="entry name" value="Probable LRR receptor-like serine/threonine-protein kinase RFK1"/>
    <property type="match status" value="1"/>
</dbReference>
<dbReference type="GO" id="GO:0016020">
    <property type="term" value="C:membrane"/>
    <property type="evidence" value="ECO:0007669"/>
    <property type="project" value="UniProtKB-SubCell"/>
</dbReference>
<reference evidence="3" key="1">
    <citation type="submission" date="2023-05" db="EMBL/GenBank/DDBJ databases">
        <authorList>
            <person name="Huff M."/>
        </authorList>
    </citation>
    <scope>NUCLEOTIDE SEQUENCE</scope>
</reference>
<dbReference type="Proteomes" id="UP000834106">
    <property type="component" value="Chromosome 20"/>
</dbReference>
<dbReference type="PANTHER" id="PTHR48006">
    <property type="entry name" value="LEUCINE-RICH REPEAT-CONTAINING PROTEIN DDB_G0281931-RELATED"/>
    <property type="match status" value="1"/>
</dbReference>
<dbReference type="AlphaFoldDB" id="A0AAD2A9W6"/>
<proteinExistence type="predicted"/>
<dbReference type="Pfam" id="PF00560">
    <property type="entry name" value="LRR_1"/>
    <property type="match status" value="2"/>
</dbReference>
<sequence>MFFPWCLTLSLTVLICSVNLGYAATLVTDEVEALKQIAKTLGKKNWNFNVDPCRHDEPSWFTHTEDIRVNQVNQVECDCSFYNNTTCHVARIILKRQSLGGKVPPELFRLPYLIEIDLTRNYLNGTIPREWGTMQRLARISLLGNRVTGGLPIELANISTLLNLTLDYNQLSGNIPPQFGDFSSLEKLSLISNNLTGELPQSLAKLTTMKDFRISDNNFSGNIPNFIESWTSLRRLEIQGSGLSGPIPYGIASMANLSQLRISDLKGNESTFPLLRNNSNFKNM</sequence>
<protein>
    <submittedName>
        <fullName evidence="3">Uncharacterized protein</fullName>
    </submittedName>
</protein>
<dbReference type="SUPFAM" id="SSF52058">
    <property type="entry name" value="L domain-like"/>
    <property type="match status" value="1"/>
</dbReference>
<evidence type="ECO:0000256" key="1">
    <source>
        <dbReference type="ARBA" id="ARBA00004479"/>
    </source>
</evidence>
<dbReference type="InterPro" id="IPR051824">
    <property type="entry name" value="LRR_Rcpt-Like_S/T_Kinase"/>
</dbReference>
<evidence type="ECO:0000313" key="3">
    <source>
        <dbReference type="EMBL" id="CAI9784280.1"/>
    </source>
</evidence>
<organism evidence="3 4">
    <name type="scientific">Fraxinus pennsylvanica</name>
    <dbReference type="NCBI Taxonomy" id="56036"/>
    <lineage>
        <taxon>Eukaryota</taxon>
        <taxon>Viridiplantae</taxon>
        <taxon>Streptophyta</taxon>
        <taxon>Embryophyta</taxon>
        <taxon>Tracheophyta</taxon>
        <taxon>Spermatophyta</taxon>
        <taxon>Magnoliopsida</taxon>
        <taxon>eudicotyledons</taxon>
        <taxon>Gunneridae</taxon>
        <taxon>Pentapetalae</taxon>
        <taxon>asterids</taxon>
        <taxon>lamiids</taxon>
        <taxon>Lamiales</taxon>
        <taxon>Oleaceae</taxon>
        <taxon>Oleeae</taxon>
        <taxon>Fraxinus</taxon>
    </lineage>
</organism>
<dbReference type="Gene3D" id="3.80.10.10">
    <property type="entry name" value="Ribonuclease Inhibitor"/>
    <property type="match status" value="2"/>
</dbReference>
<feature type="chain" id="PRO_5042080128" evidence="2">
    <location>
        <begin position="24"/>
        <end position="284"/>
    </location>
</feature>
<keyword evidence="4" id="KW-1185">Reference proteome</keyword>